<feature type="transmembrane region" description="Helical" evidence="1">
    <location>
        <begin position="23"/>
        <end position="40"/>
    </location>
</feature>
<sequence>MTTQLQPPVTVTPPLPTRRNAELLLLCFAAAITVAALLIVEANQDREVRWNVVTYGLVFLLVFGSAHLAIRRFAPYTDPLLLPIVALLNGLGLVMIHRLDLVDNQFTGRHHPSATIGNSSGSV</sequence>
<evidence type="ECO:0008006" key="4">
    <source>
        <dbReference type="Google" id="ProtNLM"/>
    </source>
</evidence>
<evidence type="ECO:0000313" key="2">
    <source>
        <dbReference type="EMBL" id="OCB47546.1"/>
    </source>
</evidence>
<evidence type="ECO:0000256" key="1">
    <source>
        <dbReference type="SAM" id="Phobius"/>
    </source>
</evidence>
<feature type="transmembrane region" description="Helical" evidence="1">
    <location>
        <begin position="52"/>
        <end position="74"/>
    </location>
</feature>
<reference evidence="2 3" key="1">
    <citation type="submission" date="2016-06" db="EMBL/GenBank/DDBJ databases">
        <authorList>
            <person name="Kjaerup R.B."/>
            <person name="Dalgaard T.S."/>
            <person name="Juul-Madsen H.R."/>
        </authorList>
    </citation>
    <scope>NUCLEOTIDE SEQUENCE [LARGE SCALE GENOMIC DNA]</scope>
    <source>
        <strain evidence="2 3">E3012</strain>
    </source>
</reference>
<dbReference type="Proteomes" id="UP000092683">
    <property type="component" value="Unassembled WGS sequence"/>
</dbReference>
<dbReference type="EMBL" id="MBEE01000209">
    <property type="protein sequence ID" value="OCB47546.1"/>
    <property type="molecule type" value="Genomic_DNA"/>
</dbReference>
<keyword evidence="1" id="KW-0812">Transmembrane</keyword>
<accession>A0A1B9CXV8</accession>
<keyword evidence="1" id="KW-1133">Transmembrane helix</keyword>
<organism evidence="2 3">
    <name type="scientific">Mycobacterium malmoense</name>
    <dbReference type="NCBI Taxonomy" id="1780"/>
    <lineage>
        <taxon>Bacteria</taxon>
        <taxon>Bacillati</taxon>
        <taxon>Actinomycetota</taxon>
        <taxon>Actinomycetes</taxon>
        <taxon>Mycobacteriales</taxon>
        <taxon>Mycobacteriaceae</taxon>
        <taxon>Mycobacterium</taxon>
    </lineage>
</organism>
<keyword evidence="1" id="KW-0472">Membrane</keyword>
<comment type="caution">
    <text evidence="2">The sequence shown here is derived from an EMBL/GenBank/DDBJ whole genome shotgun (WGS) entry which is preliminary data.</text>
</comment>
<protein>
    <recommendedName>
        <fullName evidence="4">Cell division protein FtsW</fullName>
    </recommendedName>
</protein>
<gene>
    <name evidence="2" type="ORF">A5677_26050</name>
</gene>
<feature type="transmembrane region" description="Helical" evidence="1">
    <location>
        <begin position="80"/>
        <end position="99"/>
    </location>
</feature>
<dbReference type="AlphaFoldDB" id="A0A1B9CXV8"/>
<proteinExistence type="predicted"/>
<evidence type="ECO:0000313" key="3">
    <source>
        <dbReference type="Proteomes" id="UP000092683"/>
    </source>
</evidence>
<name>A0A1B9CXV8_MYCMA</name>